<dbReference type="RefSeq" id="WP_165333716.1">
    <property type="nucleotide sequence ID" value="NZ_JAAKZW010000095.1"/>
</dbReference>
<dbReference type="Proteomes" id="UP000481109">
    <property type="component" value="Unassembled WGS sequence"/>
</dbReference>
<protein>
    <submittedName>
        <fullName evidence="1">Uncharacterized protein</fullName>
    </submittedName>
</protein>
<dbReference type="AlphaFoldDB" id="A0A6G4XM51"/>
<evidence type="ECO:0000313" key="2">
    <source>
        <dbReference type="Proteomes" id="UP000481109"/>
    </source>
</evidence>
<gene>
    <name evidence="1" type="ORF">G6045_21725</name>
</gene>
<sequence>MAGLPARRKVPLTVGLALVLIVGAAVVFLSSGDADDEHLARNRAQLKNACGGLLPYAELRDLVPGDVRGEVHAYGTQLTPGEESRSLLSCEVTWPDRGRVEVRAAPVLSRLPEPVTLEAAELVASAGVDADYEAPGVTGRSGEAAVTWLVAECPAGLGARARDVSAMYVTATVDRFGAGARKLGAEARALREFRTAVDVANALTKAQKCGGEAIARPDKVIDTYEAEVTSDPDGGNMEVEGVEIPGLGAAKCRGLAEEFPGTWSVAGDLQESRLLSVCDATPYDREDSSADPPDLDEGDVSALSAVSWAGPLGESVDAEYERGGDSYGFRAGERTKELAEGKPVELALWAGGQCAAGRTLHQVTVSLERDDYSRALTERERTLFSRQARKALDAYLADPGGWPRQQRCHDTEVLGEVEGWR</sequence>
<dbReference type="EMBL" id="JAAKZW010000095">
    <property type="protein sequence ID" value="NGO78262.1"/>
    <property type="molecule type" value="Genomic_DNA"/>
</dbReference>
<evidence type="ECO:0000313" key="1">
    <source>
        <dbReference type="EMBL" id="NGO78262.1"/>
    </source>
</evidence>
<keyword evidence="2" id="KW-1185">Reference proteome</keyword>
<proteinExistence type="predicted"/>
<reference evidence="1 2" key="1">
    <citation type="submission" date="2020-02" db="EMBL/GenBank/DDBJ databases">
        <title>Whole-genome analyses of novel actinobacteria.</title>
        <authorList>
            <person name="Sahin N."/>
            <person name="Tokatli A."/>
        </authorList>
    </citation>
    <scope>NUCLEOTIDE SEQUENCE [LARGE SCALE GENOMIC DNA]</scope>
    <source>
        <strain evidence="1 2">YC504</strain>
    </source>
</reference>
<name>A0A6G4XM51_9ACTN</name>
<organism evidence="1 2">
    <name type="scientific">Streptomyces mesophilus</name>
    <dbReference type="NCBI Taxonomy" id="1775132"/>
    <lineage>
        <taxon>Bacteria</taxon>
        <taxon>Bacillati</taxon>
        <taxon>Actinomycetota</taxon>
        <taxon>Actinomycetes</taxon>
        <taxon>Kitasatosporales</taxon>
        <taxon>Streptomycetaceae</taxon>
        <taxon>Streptomyces</taxon>
    </lineage>
</organism>
<accession>A0A6G4XM51</accession>
<comment type="caution">
    <text evidence="1">The sequence shown here is derived from an EMBL/GenBank/DDBJ whole genome shotgun (WGS) entry which is preliminary data.</text>
</comment>